<dbReference type="InterPro" id="IPR052535">
    <property type="entry name" value="Bacilysin_H2HPP_isomerase"/>
</dbReference>
<evidence type="ECO:0000259" key="1">
    <source>
        <dbReference type="Pfam" id="PF07883"/>
    </source>
</evidence>
<dbReference type="PANTHER" id="PTHR40112:SF1">
    <property type="entry name" value="H2HPP ISOMERASE"/>
    <property type="match status" value="1"/>
</dbReference>
<evidence type="ECO:0000313" key="3">
    <source>
        <dbReference type="Proteomes" id="UP000549134"/>
    </source>
</evidence>
<dbReference type="Gene3D" id="2.60.120.10">
    <property type="entry name" value="Jelly Rolls"/>
    <property type="match status" value="1"/>
</dbReference>
<organism evidence="2 3">
    <name type="scientific">Pseudomonas tolaasii</name>
    <dbReference type="NCBI Taxonomy" id="29442"/>
    <lineage>
        <taxon>Bacteria</taxon>
        <taxon>Pseudomonadati</taxon>
        <taxon>Pseudomonadota</taxon>
        <taxon>Gammaproteobacteria</taxon>
        <taxon>Pseudomonadales</taxon>
        <taxon>Pseudomonadaceae</taxon>
        <taxon>Pseudomonas</taxon>
    </lineage>
</organism>
<comment type="caution">
    <text evidence="2">The sequence shown here is derived from an EMBL/GenBank/DDBJ whole genome shotgun (WGS) entry which is preliminary data.</text>
</comment>
<proteinExistence type="predicted"/>
<dbReference type="InterPro" id="IPR014710">
    <property type="entry name" value="RmlC-like_jellyroll"/>
</dbReference>
<dbReference type="InterPro" id="IPR017102">
    <property type="entry name" value="UCP037087"/>
</dbReference>
<dbReference type="CDD" id="cd02210">
    <property type="entry name" value="cupin_BLR2406-like"/>
    <property type="match status" value="1"/>
</dbReference>
<name>A0A7Y8ASV9_PSETO</name>
<dbReference type="SUPFAM" id="SSF51182">
    <property type="entry name" value="RmlC-like cupins"/>
    <property type="match status" value="1"/>
</dbReference>
<dbReference type="RefSeq" id="WP_016974523.1">
    <property type="nucleotide sequence ID" value="NZ_CP020369.1"/>
</dbReference>
<dbReference type="AlphaFoldDB" id="A0A7Y8ASV9"/>
<dbReference type="InterPro" id="IPR011051">
    <property type="entry name" value="RmlC_Cupin_sf"/>
</dbReference>
<accession>A0A7Y8ASV9</accession>
<dbReference type="GeneID" id="55847364"/>
<dbReference type="Pfam" id="PF07883">
    <property type="entry name" value="Cupin_2"/>
    <property type="match status" value="1"/>
</dbReference>
<dbReference type="PIRSF" id="PIRSF037087">
    <property type="entry name" value="UCP037087"/>
    <property type="match status" value="1"/>
</dbReference>
<evidence type="ECO:0000313" key="2">
    <source>
        <dbReference type="EMBL" id="NWD39686.1"/>
    </source>
</evidence>
<dbReference type="EMBL" id="JACAQK010000027">
    <property type="protein sequence ID" value="NWD39686.1"/>
    <property type="molecule type" value="Genomic_DNA"/>
</dbReference>
<protein>
    <submittedName>
        <fullName evidence="2">Cupin domain-containing protein</fullName>
    </submittedName>
</protein>
<reference evidence="2 3" key="1">
    <citation type="submission" date="2020-04" db="EMBL/GenBank/DDBJ databases">
        <title>Molecular characterization of pseudomonads from Agaricus bisporus reveal novel blotch 2 pathogens in Western Europe.</title>
        <authorList>
            <person name="Taparia T."/>
            <person name="Krijger M."/>
            <person name="Haynes E."/>
            <person name="Elpinstone J.G."/>
            <person name="Noble R."/>
            <person name="Van Der Wolf J."/>
        </authorList>
    </citation>
    <scope>NUCLEOTIDE SEQUENCE [LARGE SCALE GENOMIC DNA]</scope>
    <source>
        <strain evidence="2 3">IPO3746</strain>
    </source>
</reference>
<feature type="domain" description="Cupin type-2" evidence="1">
    <location>
        <begin position="42"/>
        <end position="112"/>
    </location>
</feature>
<sequence length="139" mass="15066">MTDNKTCRLLRPRAPVIGKQGLHNAVGISTETVGATGINLQIVTIPPGARAKTHMHEGHETAIYALSGVSSVWYGQQLESHEVIHPGDFFYIPAGMPHQPYNDTDEPVSVLVARSDPNEQESVVLMPHLDTLHVAGETP</sequence>
<gene>
    <name evidence="2" type="ORF">HX787_27890</name>
</gene>
<dbReference type="InterPro" id="IPR013096">
    <property type="entry name" value="Cupin_2"/>
</dbReference>
<dbReference type="Proteomes" id="UP000549134">
    <property type="component" value="Unassembled WGS sequence"/>
</dbReference>
<dbReference type="PANTHER" id="PTHR40112">
    <property type="entry name" value="H2HPP ISOMERASE"/>
    <property type="match status" value="1"/>
</dbReference>